<accession>A0A376AHL1</accession>
<dbReference type="AlphaFoldDB" id="A0A376AHL1"/>
<organism evidence="1 2">
    <name type="scientific">Ciceribacter selenitireducens ATCC BAA-1503</name>
    <dbReference type="NCBI Taxonomy" id="1336235"/>
    <lineage>
        <taxon>Bacteria</taxon>
        <taxon>Pseudomonadati</taxon>
        <taxon>Pseudomonadota</taxon>
        <taxon>Alphaproteobacteria</taxon>
        <taxon>Hyphomicrobiales</taxon>
        <taxon>Rhizobiaceae</taxon>
        <taxon>Ciceribacter</taxon>
    </lineage>
</organism>
<dbReference type="RefSeq" id="WP_147293981.1">
    <property type="nucleotide sequence ID" value="NZ_UEYP01000004.1"/>
</dbReference>
<dbReference type="Proteomes" id="UP000254764">
    <property type="component" value="Unassembled WGS sequence"/>
</dbReference>
<keyword evidence="2" id="KW-1185">Reference proteome</keyword>
<gene>
    <name evidence="1" type="ORF">RHIZ70_3039</name>
</gene>
<name>A0A376AHL1_9HYPH</name>
<protein>
    <submittedName>
        <fullName evidence="1">Uncharacterized protein</fullName>
    </submittedName>
</protein>
<evidence type="ECO:0000313" key="2">
    <source>
        <dbReference type="Proteomes" id="UP000254764"/>
    </source>
</evidence>
<evidence type="ECO:0000313" key="1">
    <source>
        <dbReference type="EMBL" id="SSC67331.1"/>
    </source>
</evidence>
<proteinExistence type="predicted"/>
<reference evidence="2" key="1">
    <citation type="submission" date="2018-07" db="EMBL/GenBank/DDBJ databases">
        <authorList>
            <person name="Peiro R."/>
            <person name="Begona"/>
            <person name="Cbmso G."/>
            <person name="Lopez M."/>
            <person name="Gonzalez S."/>
        </authorList>
    </citation>
    <scope>NUCLEOTIDE SEQUENCE [LARGE SCALE GENOMIC DNA]</scope>
</reference>
<sequence length="106" mass="11762">MDWTEALIAAGEIARQAAIDVPRRLAAKDLTAAEAHELFVETERNAQAMDDLVDRMADDPSLAEAQQRAAEIMQDVWGRLVIAAMNRVRELDGLPPVEFLGMEDDE</sequence>
<dbReference type="EMBL" id="UEYP01000004">
    <property type="protein sequence ID" value="SSC67331.1"/>
    <property type="molecule type" value="Genomic_DNA"/>
</dbReference>